<accession>A0A2S1KSL8</accession>
<sequence>MSRPIRNVTDFSQSGQTVSGFAYCIFTFIRHHDKNDIWRSILMAVDIFKHQMDDETLQGVRALRVYGDGLQQYMAKEATSALHTQNGDVILGEILWRLMANYRNDAEMVQQRVKQALAEVDVTVQNDQDLAAGLDLLDRDEYMRNKLIGDVAEMFKEKGYSIKLARPEGYVLQNPMESKISDK</sequence>
<organism evidence="1 2">
    <name type="scientific">Weissella cibaria</name>
    <dbReference type="NCBI Taxonomy" id="137591"/>
    <lineage>
        <taxon>Bacteria</taxon>
        <taxon>Bacillati</taxon>
        <taxon>Bacillota</taxon>
        <taxon>Bacilli</taxon>
        <taxon>Lactobacillales</taxon>
        <taxon>Lactobacillaceae</taxon>
        <taxon>Weissella</taxon>
    </lineage>
</organism>
<protein>
    <submittedName>
        <fullName evidence="1">Uncharacterized protein</fullName>
    </submittedName>
</protein>
<evidence type="ECO:0000313" key="1">
    <source>
        <dbReference type="EMBL" id="AWF95933.1"/>
    </source>
</evidence>
<name>A0A2S1KSL8_9LACO</name>
<evidence type="ECO:0000313" key="2">
    <source>
        <dbReference type="Proteomes" id="UP000244870"/>
    </source>
</evidence>
<gene>
    <name evidence="1" type="ORF">B6254_1539</name>
</gene>
<reference evidence="1 2" key="1">
    <citation type="submission" date="2017-04" db="EMBL/GenBank/DDBJ databases">
        <title>Weissella cibaria strain m2 complete genome.</title>
        <authorList>
            <person name="Pan Q."/>
            <person name="Tan M."/>
            <person name="Yao F."/>
            <person name="Su S."/>
        </authorList>
    </citation>
    <scope>NUCLEOTIDE SEQUENCE [LARGE SCALE GENOMIC DNA]</scope>
    <source>
        <strain evidence="1 2">M2</strain>
    </source>
</reference>
<dbReference type="AlphaFoldDB" id="A0A2S1KSL8"/>
<dbReference type="Proteomes" id="UP000244870">
    <property type="component" value="Chromosome"/>
</dbReference>
<proteinExistence type="predicted"/>
<dbReference type="EMBL" id="CP020928">
    <property type="protein sequence ID" value="AWF95933.1"/>
    <property type="molecule type" value="Genomic_DNA"/>
</dbReference>